<keyword evidence="5" id="KW-1185">Reference proteome</keyword>
<dbReference type="GO" id="GO:0003677">
    <property type="term" value="F:DNA binding"/>
    <property type="evidence" value="ECO:0007669"/>
    <property type="project" value="InterPro"/>
</dbReference>
<dbReference type="Gene3D" id="1.10.10.2220">
    <property type="match status" value="1"/>
</dbReference>
<keyword evidence="4" id="KW-0378">Hydrolase</keyword>
<dbReference type="SUPFAM" id="SSF52540">
    <property type="entry name" value="P-loop containing nucleoside triphosphate hydrolases"/>
    <property type="match status" value="2"/>
</dbReference>
<dbReference type="InterPro" id="IPR006345">
    <property type="entry name" value="RecD2"/>
</dbReference>
<dbReference type="GO" id="GO:0006310">
    <property type="term" value="P:DNA recombination"/>
    <property type="evidence" value="ECO:0007669"/>
    <property type="project" value="InterPro"/>
</dbReference>
<protein>
    <submittedName>
        <fullName evidence="4">Exodeoxyribonuclease V, alpha chain RecD</fullName>
        <ecNumber evidence="4">3.1.11.5</ecNumber>
    </submittedName>
</protein>
<dbReference type="SUPFAM" id="SSF47781">
    <property type="entry name" value="RuvA domain 2-like"/>
    <property type="match status" value="1"/>
</dbReference>
<feature type="domain" description="AAA+ ATPase" evidence="3">
    <location>
        <begin position="429"/>
        <end position="575"/>
    </location>
</feature>
<dbReference type="Pfam" id="PF14490">
    <property type="entry name" value="HHH_RecD2"/>
    <property type="match status" value="1"/>
</dbReference>
<accession>S0FX11</accession>
<dbReference type="GO" id="GO:0008854">
    <property type="term" value="F:exodeoxyribonuclease V activity"/>
    <property type="evidence" value="ECO:0007669"/>
    <property type="project" value="UniProtKB-EC"/>
</dbReference>
<dbReference type="AlphaFoldDB" id="S0FX11"/>
<evidence type="ECO:0000256" key="1">
    <source>
        <dbReference type="ARBA" id="ARBA00022741"/>
    </source>
</evidence>
<dbReference type="Gene3D" id="3.40.50.300">
    <property type="entry name" value="P-loop containing nucleotide triphosphate hydrolases"/>
    <property type="match status" value="2"/>
</dbReference>
<dbReference type="GO" id="GO:0043139">
    <property type="term" value="F:5'-3' DNA helicase activity"/>
    <property type="evidence" value="ECO:0007669"/>
    <property type="project" value="InterPro"/>
</dbReference>
<dbReference type="InterPro" id="IPR027417">
    <property type="entry name" value="P-loop_NTPase"/>
</dbReference>
<dbReference type="SMART" id="SM00382">
    <property type="entry name" value="AAA"/>
    <property type="match status" value="1"/>
</dbReference>
<dbReference type="Pfam" id="PF13538">
    <property type="entry name" value="UvrD_C_2"/>
    <property type="match status" value="1"/>
</dbReference>
<dbReference type="InterPro" id="IPR041451">
    <property type="entry name" value="RecD2_SH13"/>
</dbReference>
<evidence type="ECO:0000256" key="2">
    <source>
        <dbReference type="ARBA" id="ARBA00022840"/>
    </source>
</evidence>
<keyword evidence="2" id="KW-0067">ATP-binding</keyword>
<gene>
    <name evidence="4" type="primary">recD</name>
    <name evidence="4" type="ORF">Dpo_4c01420</name>
</gene>
<dbReference type="EC" id="3.1.11.5" evidence="4"/>
<dbReference type="CDD" id="cd17933">
    <property type="entry name" value="DEXSc_RecD-like"/>
    <property type="match status" value="1"/>
</dbReference>
<dbReference type="PANTHER" id="PTHR43788">
    <property type="entry name" value="DNA2/NAM7 HELICASE FAMILY MEMBER"/>
    <property type="match status" value="1"/>
</dbReference>
<dbReference type="InterPro" id="IPR010994">
    <property type="entry name" value="RuvA_2-like"/>
</dbReference>
<dbReference type="InterPro" id="IPR029493">
    <property type="entry name" value="RecD2-like_HHH"/>
</dbReference>
<dbReference type="InterPro" id="IPR055446">
    <property type="entry name" value="RecD2_N_OB"/>
</dbReference>
<dbReference type="PATRIC" id="fig|1286635.3.peg.2178"/>
<dbReference type="Pfam" id="PF13604">
    <property type="entry name" value="AAA_30"/>
    <property type="match status" value="1"/>
</dbReference>
<dbReference type="Proteomes" id="UP000014216">
    <property type="component" value="Unassembled WGS sequence"/>
</dbReference>
<keyword evidence="1" id="KW-0547">Nucleotide-binding</keyword>
<dbReference type="Pfam" id="PF18335">
    <property type="entry name" value="SH3_13"/>
    <property type="match status" value="1"/>
</dbReference>
<dbReference type="HAMAP" id="MF_01488">
    <property type="entry name" value="RecD2"/>
    <property type="match status" value="1"/>
</dbReference>
<evidence type="ECO:0000313" key="5">
    <source>
        <dbReference type="Proteomes" id="UP000014216"/>
    </source>
</evidence>
<organism evidence="4 5">
    <name type="scientific">Desulfotignum phosphitoxidans DSM 13687</name>
    <dbReference type="NCBI Taxonomy" id="1286635"/>
    <lineage>
        <taxon>Bacteria</taxon>
        <taxon>Pseudomonadati</taxon>
        <taxon>Thermodesulfobacteriota</taxon>
        <taxon>Desulfobacteria</taxon>
        <taxon>Desulfobacterales</taxon>
        <taxon>Desulfobacteraceae</taxon>
        <taxon>Desulfotignum</taxon>
    </lineage>
</organism>
<dbReference type="InterPro" id="IPR027785">
    <property type="entry name" value="UvrD-like_helicase_C"/>
</dbReference>
<dbReference type="InterPro" id="IPR050534">
    <property type="entry name" value="Coronavir_polyprotein_1ab"/>
</dbReference>
<dbReference type="GO" id="GO:0017116">
    <property type="term" value="F:single-stranded DNA helicase activity"/>
    <property type="evidence" value="ECO:0007669"/>
    <property type="project" value="TreeGrafter"/>
</dbReference>
<dbReference type="GO" id="GO:0009338">
    <property type="term" value="C:exodeoxyribonuclease V complex"/>
    <property type="evidence" value="ECO:0007669"/>
    <property type="project" value="TreeGrafter"/>
</dbReference>
<evidence type="ECO:0000313" key="4">
    <source>
        <dbReference type="EMBL" id="EMS79593.1"/>
    </source>
</evidence>
<dbReference type="Gene3D" id="1.10.150.20">
    <property type="entry name" value="5' to 3' exonuclease, C-terminal subdomain"/>
    <property type="match status" value="1"/>
</dbReference>
<name>S0FX11_9BACT</name>
<dbReference type="Pfam" id="PF23139">
    <property type="entry name" value="OB_YrrC"/>
    <property type="match status" value="1"/>
</dbReference>
<dbReference type="EMBL" id="APJX01000004">
    <property type="protein sequence ID" value="EMS79593.1"/>
    <property type="molecule type" value="Genomic_DNA"/>
</dbReference>
<dbReference type="Pfam" id="PF14520">
    <property type="entry name" value="HHH_5"/>
    <property type="match status" value="1"/>
</dbReference>
<dbReference type="GO" id="GO:0005524">
    <property type="term" value="F:ATP binding"/>
    <property type="evidence" value="ECO:0007669"/>
    <property type="project" value="UniProtKB-KW"/>
</dbReference>
<dbReference type="InterPro" id="IPR003593">
    <property type="entry name" value="AAA+_ATPase"/>
</dbReference>
<dbReference type="CDD" id="cd18809">
    <property type="entry name" value="SF1_C_RecD"/>
    <property type="match status" value="1"/>
</dbReference>
<comment type="caution">
    <text evidence="4">The sequence shown here is derived from an EMBL/GenBank/DDBJ whole genome shotgun (WGS) entry which is preliminary data.</text>
</comment>
<sequence length="909" mass="101255">MYEIAVSSGLSAKQVSFTWKICQGLNGRYCQKCRRWGGGLEKRVYAGTCPLPLVWDMVTVMADRKFSYPAVQAPQDGHSDIPANQGMIREQLRGVVDRVTYHNPDNGWSVLQILPFDAPGRRETVLVHQTKVFAGATMSFEGAWQTHPRYGRQFSATRAEEQKPASAGALEKYIGSGLIKGVGPKTAKKIVRHFRDQTLDVFENQIHRLVEVPGIAEKKLEMISAAWIEHRAIRDVMMFLQSHGISTLFSVRIYKAYGDEAIARVMDDPYCLADDFYGIGFFSADKVALSIGLATDSPRRIVAGIRHVLSAARNFGHCFLTFSQIKTQVEELLGLDLSRGLDGVLETMEADRLLMRRTLVPAPGEPSQACYYARSLYFDELYVARRMAQMTDPPDVDTTRIRRWVQLYTRSRHLQLSEEQAGAIQGITGKGVSILTGGPGCGKTTATRVLVALLEAMKRRVVLAAPTGRAAQRMGEVIGRDAKTIHRLLGWANGQFKKNEDTPLKADFLVVDESSMLDISLTASLLKAVPEGCQVVFIGDYDQLPSVGAGNVLKDLIGSGIVSCFRLTQIFRQAAQSLIIQYAHQINSGNMPWIASPFKDPSVWHKKTDCLFLDADEATAEQLQFIRRIKALTDVNKEEVTKDLDDPDLFEFRVKEPVRPYETEIQIPEKFAHVNLDQVAAAGTRVEELLAVLKKVHPWSCLHYGLTAVDVIRKLYMEWIPRYHGASMEIQILSPMTRGSLGTVNLNRVIQETANPQAPGKAQITVGQRVFRKGDRVIHRKNNYDLNVFNGDIGTITAIDAADLTLSVVFSSDTPPVQYRQADILELDLAYAVTIHKSQGSEFEAVIIPVMTQHFKMLFRNLIYTGITRAKKLAVFVGTRRALAMAVKNQDISKRQTALAQLLKDEAAG</sequence>
<reference evidence="4 5" key="1">
    <citation type="journal article" date="2013" name="Genome Announc.">
        <title>Draft Genome Sequence of Desulfotignum phosphitoxidans DSM 13687 Strain FiPS-3.</title>
        <authorList>
            <person name="Poehlein A."/>
            <person name="Daniel R."/>
            <person name="Simeonova D.D."/>
        </authorList>
    </citation>
    <scope>NUCLEOTIDE SEQUENCE [LARGE SCALE GENOMIC DNA]</scope>
    <source>
        <strain evidence="4 5">DSM 13687</strain>
    </source>
</reference>
<evidence type="ECO:0000259" key="3">
    <source>
        <dbReference type="SMART" id="SM00382"/>
    </source>
</evidence>
<proteinExistence type="inferred from homology"/>
<dbReference type="PANTHER" id="PTHR43788:SF6">
    <property type="entry name" value="DNA HELICASE B"/>
    <property type="match status" value="1"/>
</dbReference>